<evidence type="ECO:0000313" key="3">
    <source>
        <dbReference type="Proteomes" id="UP000245535"/>
    </source>
</evidence>
<keyword evidence="1" id="KW-1133">Transmembrane helix</keyword>
<dbReference type="EMBL" id="QGDO01000003">
    <property type="protein sequence ID" value="PWJ41787.1"/>
    <property type="molecule type" value="Genomic_DNA"/>
</dbReference>
<feature type="transmembrane region" description="Helical" evidence="1">
    <location>
        <begin position="21"/>
        <end position="41"/>
    </location>
</feature>
<evidence type="ECO:0000256" key="1">
    <source>
        <dbReference type="SAM" id="Phobius"/>
    </source>
</evidence>
<dbReference type="AlphaFoldDB" id="A0A315ZWT4"/>
<keyword evidence="3" id="KW-1185">Reference proteome</keyword>
<organism evidence="2 3">
    <name type="scientific">Sediminitomix flava</name>
    <dbReference type="NCBI Taxonomy" id="379075"/>
    <lineage>
        <taxon>Bacteria</taxon>
        <taxon>Pseudomonadati</taxon>
        <taxon>Bacteroidota</taxon>
        <taxon>Cytophagia</taxon>
        <taxon>Cytophagales</taxon>
        <taxon>Flammeovirgaceae</taxon>
        <taxon>Sediminitomix</taxon>
    </lineage>
</organism>
<evidence type="ECO:0000313" key="2">
    <source>
        <dbReference type="EMBL" id="PWJ41787.1"/>
    </source>
</evidence>
<name>A0A315ZWT4_SEDFL</name>
<keyword evidence="1" id="KW-0472">Membrane</keyword>
<accession>A0A315ZWT4</accession>
<protein>
    <submittedName>
        <fullName evidence="2">Uncharacterized protein</fullName>
    </submittedName>
</protein>
<proteinExistence type="predicted"/>
<gene>
    <name evidence="2" type="ORF">BC781_10337</name>
</gene>
<sequence length="78" mass="9248">MLISFTQTQLKRMKGIIHILSKLKQLIFGWFLLGIFCFISLYYDSPYYREVLTANGIFLMLLFMKSIKDIDHKSSHKI</sequence>
<reference evidence="2 3" key="1">
    <citation type="submission" date="2018-03" db="EMBL/GenBank/DDBJ databases">
        <title>Genomic Encyclopedia of Archaeal and Bacterial Type Strains, Phase II (KMG-II): from individual species to whole genera.</title>
        <authorList>
            <person name="Goeker M."/>
        </authorList>
    </citation>
    <scope>NUCLEOTIDE SEQUENCE [LARGE SCALE GENOMIC DNA]</scope>
    <source>
        <strain evidence="2 3">DSM 28229</strain>
    </source>
</reference>
<dbReference type="Proteomes" id="UP000245535">
    <property type="component" value="Unassembled WGS sequence"/>
</dbReference>
<feature type="transmembrane region" description="Helical" evidence="1">
    <location>
        <begin position="47"/>
        <end position="64"/>
    </location>
</feature>
<comment type="caution">
    <text evidence="2">The sequence shown here is derived from an EMBL/GenBank/DDBJ whole genome shotgun (WGS) entry which is preliminary data.</text>
</comment>
<keyword evidence="1" id="KW-0812">Transmembrane</keyword>